<dbReference type="KEGG" id="cle:Clole_1871"/>
<accession>F2JND8</accession>
<gene>
    <name evidence="1" type="ordered locus">Clole_1871</name>
</gene>
<dbReference type="Proteomes" id="UP000008467">
    <property type="component" value="Chromosome"/>
</dbReference>
<dbReference type="AlphaFoldDB" id="F2JND8"/>
<evidence type="ECO:0000313" key="2">
    <source>
        <dbReference type="Proteomes" id="UP000008467"/>
    </source>
</evidence>
<protein>
    <submittedName>
        <fullName evidence="1">Uncharacterized protein</fullName>
    </submittedName>
</protein>
<evidence type="ECO:0000313" key="1">
    <source>
        <dbReference type="EMBL" id="ADZ83592.1"/>
    </source>
</evidence>
<dbReference type="RefSeq" id="WP_013656889.1">
    <property type="nucleotide sequence ID" value="NC_015275.1"/>
</dbReference>
<proteinExistence type="predicted"/>
<name>F2JND8_CELLD</name>
<sequence length="59" mass="6670">MLKYAKITTLNENECKVTFIGETVESQMPYYRLATYSPLLNDMVAVDDVAKIIIGKVVK</sequence>
<dbReference type="STRING" id="642492.Clole_1871"/>
<organism evidence="1 2">
    <name type="scientific">Cellulosilyticum lentocellum (strain ATCC 49066 / DSM 5427 / NCIMB 11756 / RHM5)</name>
    <name type="common">Clostridium lentocellum</name>
    <dbReference type="NCBI Taxonomy" id="642492"/>
    <lineage>
        <taxon>Bacteria</taxon>
        <taxon>Bacillati</taxon>
        <taxon>Bacillota</taxon>
        <taxon>Clostridia</taxon>
        <taxon>Lachnospirales</taxon>
        <taxon>Cellulosilyticaceae</taxon>
        <taxon>Cellulosilyticum</taxon>
    </lineage>
</organism>
<reference evidence="1 2" key="1">
    <citation type="journal article" date="2011" name="J. Bacteriol.">
        <title>Complete genome sequence of the cellulose-degrading bacterium Cellulosilyticum lentocellum.</title>
        <authorList>
            <consortium name="US DOE Joint Genome Institute"/>
            <person name="Miller D.A."/>
            <person name="Suen G."/>
            <person name="Bruce D."/>
            <person name="Copeland A."/>
            <person name="Cheng J.F."/>
            <person name="Detter C."/>
            <person name="Goodwin L.A."/>
            <person name="Han C.S."/>
            <person name="Hauser L.J."/>
            <person name="Land M.L."/>
            <person name="Lapidus A."/>
            <person name="Lucas S."/>
            <person name="Meincke L."/>
            <person name="Pitluck S."/>
            <person name="Tapia R."/>
            <person name="Teshima H."/>
            <person name="Woyke T."/>
            <person name="Fox B.G."/>
            <person name="Angert E.R."/>
            <person name="Currie C.R."/>
        </authorList>
    </citation>
    <scope>NUCLEOTIDE SEQUENCE [LARGE SCALE GENOMIC DNA]</scope>
    <source>
        <strain evidence="2">ATCC 49066 / DSM 5427 / NCIMB 11756 / RHM5</strain>
    </source>
</reference>
<dbReference type="HOGENOM" id="CLU_2951837_0_0_9"/>
<dbReference type="EMBL" id="CP002582">
    <property type="protein sequence ID" value="ADZ83592.1"/>
    <property type="molecule type" value="Genomic_DNA"/>
</dbReference>
<keyword evidence="2" id="KW-1185">Reference proteome</keyword>